<name>A0A2T7PJA8_POMCA</name>
<feature type="region of interest" description="Disordered" evidence="4">
    <location>
        <begin position="1"/>
        <end position="36"/>
    </location>
</feature>
<protein>
    <recommendedName>
        <fullName evidence="5">Deacetylase sirtuin-type domain-containing protein</fullName>
    </recommendedName>
</protein>
<sequence>MTKMAATLNPKGRILKGSRTTPVPKVNRAPNQQNNANISTYIPEGRLINSSRSETWLHGGPQILRNNSRSGRAVSRPYSSNDRPINIKCFEDVAAYLKAEQAKRVVIVAGAGISTPSGIPDFRSPGTGLYDNLQQYNIPYPEAIFDIDYFNYNPRPFFTLAKELYPLGTYRPNYIHYFARLLNDRGILLRMYTQNIDGLERIAGLPPDKLVEAHGTFATATCISCRRRYNGDDIKDSILANKLPICKTSSCKGVIKPDIIFFGEELPKRFYLYLKDMLQTDLVLIMGTSLEVQPFAGIIDTVRFTVPRVLFNRDAVGPFCKHRRPKDFVSEGDLIEKMQEFVDMSGWKDDMIALVTCMEGVFKTAFPPPVSASKIKGKQKASNARPNQLAAMWRQNAPMNEYSESDDSSDTESVSESSEDSDTSTSEEEIKAKIPGGKNKNSQESSVHLRSKDAKASKLSNSNISVPDMGLHKSKEAEKKHIKENTGISCGDGAHGKLLISKTVSHNLKINGGLDWGVSRDSKGQRHYSQHAESRIGTDLHRKLSLLSLRARKDKQDERTKSNVIAKQLAANNRKPPIAPRKPLQQKNEATQSTPSGKPRSKSVNRVAPGKASCSATADFKFTHPRIKSAVPGLAYHPTHGSKPAPFSTRMLAATETLTDSSSSDDDDGDGSDRYSDDSSDDSR</sequence>
<feature type="compositionally biased region" description="Polar residues" evidence="4">
    <location>
        <begin position="585"/>
        <end position="596"/>
    </location>
</feature>
<evidence type="ECO:0000256" key="1">
    <source>
        <dbReference type="ARBA" id="ARBA00022679"/>
    </source>
</evidence>
<dbReference type="GO" id="GO:0046872">
    <property type="term" value="F:metal ion binding"/>
    <property type="evidence" value="ECO:0007669"/>
    <property type="project" value="UniProtKB-KW"/>
</dbReference>
<feature type="domain" description="Deacetylase sirtuin-type" evidence="5">
    <location>
        <begin position="83"/>
        <end position="348"/>
    </location>
</feature>
<dbReference type="Proteomes" id="UP000245119">
    <property type="component" value="Linkage Group LG3"/>
</dbReference>
<dbReference type="InterPro" id="IPR026590">
    <property type="entry name" value="Ssirtuin_cat_dom"/>
</dbReference>
<feature type="compositionally biased region" description="Basic and acidic residues" evidence="4">
    <location>
        <begin position="470"/>
        <end position="480"/>
    </location>
</feature>
<dbReference type="PANTHER" id="PTHR11085:SF7">
    <property type="entry name" value="NAD-DEPENDENT PROTEIN DEACETYLASE"/>
    <property type="match status" value="1"/>
</dbReference>
<evidence type="ECO:0000313" key="7">
    <source>
        <dbReference type="Proteomes" id="UP000245119"/>
    </source>
</evidence>
<dbReference type="SUPFAM" id="SSF52467">
    <property type="entry name" value="DHS-like NAD/FAD-binding domain"/>
    <property type="match status" value="1"/>
</dbReference>
<keyword evidence="3" id="KW-0479">Metal-binding</keyword>
<dbReference type="InterPro" id="IPR003000">
    <property type="entry name" value="Sirtuin"/>
</dbReference>
<dbReference type="GO" id="GO:0005634">
    <property type="term" value="C:nucleus"/>
    <property type="evidence" value="ECO:0007669"/>
    <property type="project" value="TreeGrafter"/>
</dbReference>
<accession>A0A2T7PJA8</accession>
<dbReference type="AlphaFoldDB" id="A0A2T7PJA8"/>
<keyword evidence="3" id="KW-0862">Zinc</keyword>
<dbReference type="PANTHER" id="PTHR11085">
    <property type="entry name" value="NAD-DEPENDENT PROTEIN DEACYLASE SIRTUIN-5, MITOCHONDRIAL-RELATED"/>
    <property type="match status" value="1"/>
</dbReference>
<feature type="binding site" evidence="3">
    <location>
        <position position="222"/>
    </location>
    <ligand>
        <name>Zn(2+)</name>
        <dbReference type="ChEBI" id="CHEBI:29105"/>
    </ligand>
</feature>
<gene>
    <name evidence="6" type="ORF">C0Q70_04772</name>
</gene>
<reference evidence="6 7" key="1">
    <citation type="submission" date="2018-04" db="EMBL/GenBank/DDBJ databases">
        <title>The genome of golden apple snail Pomacea canaliculata provides insight into stress tolerance and invasive adaptation.</title>
        <authorList>
            <person name="Liu C."/>
            <person name="Liu B."/>
            <person name="Ren Y."/>
            <person name="Zhang Y."/>
            <person name="Wang H."/>
            <person name="Li S."/>
            <person name="Jiang F."/>
            <person name="Yin L."/>
            <person name="Zhang G."/>
            <person name="Qian W."/>
            <person name="Fan W."/>
        </authorList>
    </citation>
    <scope>NUCLEOTIDE SEQUENCE [LARGE SCALE GENOMIC DNA]</scope>
    <source>
        <strain evidence="6">SZHN2017</strain>
        <tissue evidence="6">Muscle</tissue>
    </source>
</reference>
<feature type="compositionally biased region" description="Polar residues" evidence="4">
    <location>
        <begin position="439"/>
        <end position="448"/>
    </location>
</feature>
<dbReference type="OrthoDB" id="420264at2759"/>
<dbReference type="GO" id="GO:0017136">
    <property type="term" value="F:histone deacetylase activity, NAD-dependent"/>
    <property type="evidence" value="ECO:0007669"/>
    <property type="project" value="TreeGrafter"/>
</dbReference>
<keyword evidence="1" id="KW-0808">Transferase</keyword>
<dbReference type="Gene3D" id="3.40.50.1220">
    <property type="entry name" value="TPP-binding domain"/>
    <property type="match status" value="1"/>
</dbReference>
<dbReference type="PROSITE" id="PS50305">
    <property type="entry name" value="SIRTUIN"/>
    <property type="match status" value="1"/>
</dbReference>
<proteinExistence type="predicted"/>
<dbReference type="InterPro" id="IPR029035">
    <property type="entry name" value="DHS-like_NAD/FAD-binding_dom"/>
</dbReference>
<keyword evidence="7" id="KW-1185">Reference proteome</keyword>
<keyword evidence="2" id="KW-0520">NAD</keyword>
<evidence type="ECO:0000256" key="4">
    <source>
        <dbReference type="SAM" id="MobiDB-lite"/>
    </source>
</evidence>
<dbReference type="InterPro" id="IPR050134">
    <property type="entry name" value="NAD-dep_sirtuin_deacylases"/>
</dbReference>
<dbReference type="EMBL" id="PZQS01000003">
    <property type="protein sequence ID" value="PVD33516.1"/>
    <property type="molecule type" value="Genomic_DNA"/>
</dbReference>
<evidence type="ECO:0000256" key="3">
    <source>
        <dbReference type="PROSITE-ProRule" id="PRU00236"/>
    </source>
</evidence>
<evidence type="ECO:0000259" key="5">
    <source>
        <dbReference type="PROSITE" id="PS50305"/>
    </source>
</evidence>
<dbReference type="CDD" id="cd01408">
    <property type="entry name" value="SIRT1"/>
    <property type="match status" value="1"/>
</dbReference>
<feature type="binding site" evidence="3">
    <location>
        <position position="251"/>
    </location>
    <ligand>
        <name>Zn(2+)</name>
        <dbReference type="ChEBI" id="CHEBI:29105"/>
    </ligand>
</feature>
<feature type="compositionally biased region" description="Acidic residues" evidence="4">
    <location>
        <begin position="417"/>
        <end position="427"/>
    </location>
</feature>
<feature type="region of interest" description="Disordered" evidence="4">
    <location>
        <begin position="400"/>
        <end position="480"/>
    </location>
</feature>
<feature type="region of interest" description="Disordered" evidence="4">
    <location>
        <begin position="551"/>
        <end position="613"/>
    </location>
</feature>
<feature type="compositionally biased region" description="Basic and acidic residues" evidence="4">
    <location>
        <begin position="518"/>
        <end position="536"/>
    </location>
</feature>
<evidence type="ECO:0000313" key="6">
    <source>
        <dbReference type="EMBL" id="PVD33516.1"/>
    </source>
</evidence>
<dbReference type="Pfam" id="PF02146">
    <property type="entry name" value="SIR2"/>
    <property type="match status" value="1"/>
</dbReference>
<dbReference type="STRING" id="400727.A0A2T7PJA8"/>
<organism evidence="6 7">
    <name type="scientific">Pomacea canaliculata</name>
    <name type="common">Golden apple snail</name>
    <dbReference type="NCBI Taxonomy" id="400727"/>
    <lineage>
        <taxon>Eukaryota</taxon>
        <taxon>Metazoa</taxon>
        <taxon>Spiralia</taxon>
        <taxon>Lophotrochozoa</taxon>
        <taxon>Mollusca</taxon>
        <taxon>Gastropoda</taxon>
        <taxon>Caenogastropoda</taxon>
        <taxon>Architaenioglossa</taxon>
        <taxon>Ampullarioidea</taxon>
        <taxon>Ampullariidae</taxon>
        <taxon>Pomacea</taxon>
    </lineage>
</organism>
<dbReference type="Gene3D" id="3.30.1600.10">
    <property type="entry name" value="SIR2/SIRT2 'Small Domain"/>
    <property type="match status" value="1"/>
</dbReference>
<feature type="compositionally biased region" description="Basic and acidic residues" evidence="4">
    <location>
        <begin position="671"/>
        <end position="684"/>
    </location>
</feature>
<feature type="binding site" evidence="3">
    <location>
        <position position="246"/>
    </location>
    <ligand>
        <name>Zn(2+)</name>
        <dbReference type="ChEBI" id="CHEBI:29105"/>
    </ligand>
</feature>
<evidence type="ECO:0000256" key="2">
    <source>
        <dbReference type="ARBA" id="ARBA00023027"/>
    </source>
</evidence>
<dbReference type="InterPro" id="IPR026591">
    <property type="entry name" value="Sirtuin_cat_small_dom_sf"/>
</dbReference>
<feature type="region of interest" description="Disordered" evidence="4">
    <location>
        <begin position="515"/>
        <end position="536"/>
    </location>
</feature>
<feature type="binding site" evidence="3">
    <location>
        <position position="225"/>
    </location>
    <ligand>
        <name>Zn(2+)</name>
        <dbReference type="ChEBI" id="CHEBI:29105"/>
    </ligand>
</feature>
<dbReference type="GO" id="GO:0070403">
    <property type="term" value="F:NAD+ binding"/>
    <property type="evidence" value="ECO:0007669"/>
    <property type="project" value="InterPro"/>
</dbReference>
<feature type="region of interest" description="Disordered" evidence="4">
    <location>
        <begin position="632"/>
        <end position="684"/>
    </location>
</feature>
<comment type="caution">
    <text evidence="6">The sequence shown here is derived from an EMBL/GenBank/DDBJ whole genome shotgun (WGS) entry which is preliminary data.</text>
</comment>
<feature type="active site" description="Proton acceptor" evidence="3">
    <location>
        <position position="214"/>
    </location>
</feature>